<keyword evidence="6" id="KW-0732">Signal</keyword>
<dbReference type="Proteomes" id="UP001190700">
    <property type="component" value="Unassembled WGS sequence"/>
</dbReference>
<evidence type="ECO:0000256" key="4">
    <source>
        <dbReference type="PROSITE-ProRule" id="PRU00175"/>
    </source>
</evidence>
<feature type="region of interest" description="Disordered" evidence="5">
    <location>
        <begin position="349"/>
        <end position="369"/>
    </location>
</feature>
<dbReference type="Pfam" id="PF04536">
    <property type="entry name" value="TPM_phosphatase"/>
    <property type="match status" value="1"/>
</dbReference>
<keyword evidence="2 4" id="KW-0863">Zinc-finger</keyword>
<evidence type="ECO:0000256" key="1">
    <source>
        <dbReference type="ARBA" id="ARBA00022723"/>
    </source>
</evidence>
<dbReference type="PROSITE" id="PS50089">
    <property type="entry name" value="ZF_RING_2"/>
    <property type="match status" value="1"/>
</dbReference>
<keyword evidence="3" id="KW-0862">Zinc</keyword>
<dbReference type="SUPFAM" id="SSF57850">
    <property type="entry name" value="RING/U-box"/>
    <property type="match status" value="1"/>
</dbReference>
<dbReference type="InterPro" id="IPR007621">
    <property type="entry name" value="TPM_dom"/>
</dbReference>
<organism evidence="8 9">
    <name type="scientific">Cymbomonas tetramitiformis</name>
    <dbReference type="NCBI Taxonomy" id="36881"/>
    <lineage>
        <taxon>Eukaryota</taxon>
        <taxon>Viridiplantae</taxon>
        <taxon>Chlorophyta</taxon>
        <taxon>Pyramimonadophyceae</taxon>
        <taxon>Pyramimonadales</taxon>
        <taxon>Pyramimonadaceae</taxon>
        <taxon>Cymbomonas</taxon>
    </lineage>
</organism>
<reference evidence="8 9" key="1">
    <citation type="journal article" date="2015" name="Genome Biol. Evol.">
        <title>Comparative Genomics of a Bacterivorous Green Alga Reveals Evolutionary Causalities and Consequences of Phago-Mixotrophic Mode of Nutrition.</title>
        <authorList>
            <person name="Burns J.A."/>
            <person name="Paasch A."/>
            <person name="Narechania A."/>
            <person name="Kim E."/>
        </authorList>
    </citation>
    <scope>NUCLEOTIDE SEQUENCE [LARGE SCALE GENOMIC DNA]</scope>
    <source>
        <strain evidence="8 9">PLY_AMNH</strain>
    </source>
</reference>
<accession>A0AAE0L551</accession>
<dbReference type="Gene3D" id="3.10.310.50">
    <property type="match status" value="1"/>
</dbReference>
<dbReference type="PANTHER" id="PTHR33748:SF5">
    <property type="entry name" value="GROUND-LIKE DOMAIN-CONTAINING PROTEIN"/>
    <property type="match status" value="1"/>
</dbReference>
<evidence type="ECO:0000259" key="7">
    <source>
        <dbReference type="PROSITE" id="PS50089"/>
    </source>
</evidence>
<dbReference type="GO" id="GO:0008270">
    <property type="term" value="F:zinc ion binding"/>
    <property type="evidence" value="ECO:0007669"/>
    <property type="project" value="UniProtKB-KW"/>
</dbReference>
<protein>
    <recommendedName>
        <fullName evidence="7">RING-type domain-containing protein</fullName>
    </recommendedName>
</protein>
<evidence type="ECO:0000256" key="5">
    <source>
        <dbReference type="SAM" id="MobiDB-lite"/>
    </source>
</evidence>
<evidence type="ECO:0000256" key="3">
    <source>
        <dbReference type="ARBA" id="ARBA00022833"/>
    </source>
</evidence>
<sequence>MCHHAHRAFICLTGFLTYYAVCGEPRDVETSRHSNTRWTAASFPNPQVEVEKCGRREKSSICDPSGIISEISANVVQGAINAIHKDTGFQVAVALLGRTRRGDNRGAEEMSRGLHDSWGVGEKDKNNGVLFLLAKYDRQLYISTGKGALKQLPNDALDKIIARAKPQLREEKYDKAVEQVVDDIGAALGGEVLPEVKTESEGNNGWGVSAVGAAILLYFAGIAKSGWDRHTFVRQYRQATAHLESLHTARRRAGGPGSYVSTSCPICLQDFPPSPPPRCEPSLSPDRAPDMMEAALLTSEQDARRTPGEMVPVTISCGHMYCENCILNWMRQCSSSPTCPICRARISEAPQRGGQPHGHSRERQPSRSQMDFQPELAYRLGRLNFFYPRIVTPMLVERWSHHSFQHPFVDDFAYQNIRSEYTSYTTSSHSHGGSLSASHSFGGGSSMGGGGSGGSW</sequence>
<dbReference type="InterPro" id="IPR001841">
    <property type="entry name" value="Znf_RING"/>
</dbReference>
<keyword evidence="9" id="KW-1185">Reference proteome</keyword>
<dbReference type="Gene3D" id="3.30.40.10">
    <property type="entry name" value="Zinc/RING finger domain, C3HC4 (zinc finger)"/>
    <property type="match status" value="1"/>
</dbReference>
<dbReference type="GO" id="GO:0016020">
    <property type="term" value="C:membrane"/>
    <property type="evidence" value="ECO:0007669"/>
    <property type="project" value="TreeGrafter"/>
</dbReference>
<evidence type="ECO:0000256" key="6">
    <source>
        <dbReference type="SAM" id="SignalP"/>
    </source>
</evidence>
<dbReference type="Pfam" id="PF13639">
    <property type="entry name" value="zf-RING_2"/>
    <property type="match status" value="1"/>
</dbReference>
<feature type="signal peptide" evidence="6">
    <location>
        <begin position="1"/>
        <end position="23"/>
    </location>
</feature>
<dbReference type="SMART" id="SM00184">
    <property type="entry name" value="RING"/>
    <property type="match status" value="1"/>
</dbReference>
<evidence type="ECO:0000256" key="2">
    <source>
        <dbReference type="ARBA" id="ARBA00022771"/>
    </source>
</evidence>
<dbReference type="PANTHER" id="PTHR33748">
    <property type="entry name" value="PROTEIN CBG04600"/>
    <property type="match status" value="1"/>
</dbReference>
<feature type="domain" description="RING-type" evidence="7">
    <location>
        <begin position="264"/>
        <end position="343"/>
    </location>
</feature>
<dbReference type="InterPro" id="IPR013083">
    <property type="entry name" value="Znf_RING/FYVE/PHD"/>
</dbReference>
<dbReference type="PROSITE" id="PS00518">
    <property type="entry name" value="ZF_RING_1"/>
    <property type="match status" value="1"/>
</dbReference>
<dbReference type="InterPro" id="IPR017907">
    <property type="entry name" value="Znf_RING_CS"/>
</dbReference>
<dbReference type="AlphaFoldDB" id="A0AAE0L551"/>
<feature type="compositionally biased region" description="Low complexity" evidence="5">
    <location>
        <begin position="427"/>
        <end position="440"/>
    </location>
</feature>
<evidence type="ECO:0000313" key="9">
    <source>
        <dbReference type="Proteomes" id="UP001190700"/>
    </source>
</evidence>
<comment type="caution">
    <text evidence="8">The sequence shown here is derived from an EMBL/GenBank/DDBJ whole genome shotgun (WGS) entry which is preliminary data.</text>
</comment>
<gene>
    <name evidence="8" type="ORF">CYMTET_19591</name>
</gene>
<feature type="compositionally biased region" description="Gly residues" evidence="5">
    <location>
        <begin position="441"/>
        <end position="456"/>
    </location>
</feature>
<keyword evidence="1" id="KW-0479">Metal-binding</keyword>
<proteinExistence type="predicted"/>
<evidence type="ECO:0000313" key="8">
    <source>
        <dbReference type="EMBL" id="KAK3272090.1"/>
    </source>
</evidence>
<dbReference type="EMBL" id="LGRX02009165">
    <property type="protein sequence ID" value="KAK3272090.1"/>
    <property type="molecule type" value="Genomic_DNA"/>
</dbReference>
<name>A0AAE0L551_9CHLO</name>
<feature type="region of interest" description="Disordered" evidence="5">
    <location>
        <begin position="425"/>
        <end position="456"/>
    </location>
</feature>
<feature type="chain" id="PRO_5042226406" description="RING-type domain-containing protein" evidence="6">
    <location>
        <begin position="24"/>
        <end position="456"/>
    </location>
</feature>